<feature type="region of interest" description="Disordered" evidence="1">
    <location>
        <begin position="79"/>
        <end position="107"/>
    </location>
</feature>
<sequence>MNPYLRRGRIENHLGKTTPISPDRDSNLDLLVLGSQAQHETSELTTPPRRVFHCVHLECPAQCEDSALPSVTITPSPVSSCPLNLPAIEDTASSPPVVKPEAEEGDP</sequence>
<evidence type="ECO:0000256" key="1">
    <source>
        <dbReference type="SAM" id="MobiDB-lite"/>
    </source>
</evidence>
<organism evidence="2">
    <name type="scientific">Timema poppense</name>
    <name type="common">Walking stick</name>
    <dbReference type="NCBI Taxonomy" id="170557"/>
    <lineage>
        <taxon>Eukaryota</taxon>
        <taxon>Metazoa</taxon>
        <taxon>Ecdysozoa</taxon>
        <taxon>Arthropoda</taxon>
        <taxon>Hexapoda</taxon>
        <taxon>Insecta</taxon>
        <taxon>Pterygota</taxon>
        <taxon>Neoptera</taxon>
        <taxon>Polyneoptera</taxon>
        <taxon>Phasmatodea</taxon>
        <taxon>Timematodea</taxon>
        <taxon>Timematoidea</taxon>
        <taxon>Timematidae</taxon>
        <taxon>Timema</taxon>
    </lineage>
</organism>
<name>A0A7R9CGZ5_TIMPO</name>
<accession>A0A7R9CGZ5</accession>
<reference evidence="2" key="1">
    <citation type="submission" date="2020-11" db="EMBL/GenBank/DDBJ databases">
        <authorList>
            <person name="Tran Van P."/>
        </authorList>
    </citation>
    <scope>NUCLEOTIDE SEQUENCE</scope>
</reference>
<dbReference type="EMBL" id="OD000013">
    <property type="protein sequence ID" value="CAD7395174.1"/>
    <property type="molecule type" value="Genomic_DNA"/>
</dbReference>
<evidence type="ECO:0000313" key="2">
    <source>
        <dbReference type="EMBL" id="CAD7395174.1"/>
    </source>
</evidence>
<protein>
    <submittedName>
        <fullName evidence="2">Uncharacterized protein</fullName>
    </submittedName>
</protein>
<gene>
    <name evidence="2" type="ORF">TPSB3V08_LOCUS62</name>
</gene>
<feature type="region of interest" description="Disordered" evidence="1">
    <location>
        <begin position="1"/>
        <end position="27"/>
    </location>
</feature>
<proteinExistence type="predicted"/>
<dbReference type="AlphaFoldDB" id="A0A7R9CGZ5"/>